<dbReference type="Gene3D" id="2.180.10.10">
    <property type="entry name" value="RHS repeat-associated core"/>
    <property type="match status" value="1"/>
</dbReference>
<gene>
    <name evidence="1" type="ORF">CDN99_05450</name>
</gene>
<proteinExistence type="predicted"/>
<evidence type="ECO:0008006" key="3">
    <source>
        <dbReference type="Google" id="ProtNLM"/>
    </source>
</evidence>
<comment type="caution">
    <text evidence="1">The sequence shown here is derived from an EMBL/GenBank/DDBJ whole genome shotgun (WGS) entry which is preliminary data.</text>
</comment>
<dbReference type="InterPro" id="IPR050708">
    <property type="entry name" value="T6SS_VgrG/RHS"/>
</dbReference>
<keyword evidence="2" id="KW-1185">Reference proteome</keyword>
<dbReference type="AlphaFoldDB" id="A0A246JMZ7"/>
<sequence length="263" mass="29240">MNAPRLLVDKNNALRWRWISEPFGSTAPETAPAGLAPITFNLRFPGQFFDSESGLNYNYFRDYDGTTGRYVQSDPIGLSGGVNTYAYAGANPLANVDPSGLDWRCRNYGVAVQCVNSPPIVDPDIPQASAQAPSFTNPFEGLFKNKKPRWVTGKQEKYWNQANCAEGDPCEQIKAYIRQEILQARSKRDNMLNDKTLYRNAYSTPNPAVTGMNGTWIGHQKDLFGKVDKINEMIAMGLAMGCDMSKEIIMTNGLYIPNHPLSP</sequence>
<evidence type="ECO:0000313" key="1">
    <source>
        <dbReference type="EMBL" id="OWQ93873.1"/>
    </source>
</evidence>
<dbReference type="PANTHER" id="PTHR32305:SF15">
    <property type="entry name" value="PROTEIN RHSA-RELATED"/>
    <property type="match status" value="1"/>
</dbReference>
<protein>
    <recommendedName>
        <fullName evidence="3">RHS repeat-associated core domain-containing protein</fullName>
    </recommendedName>
</protein>
<dbReference type="Proteomes" id="UP000197468">
    <property type="component" value="Unassembled WGS sequence"/>
</dbReference>
<evidence type="ECO:0000313" key="2">
    <source>
        <dbReference type="Proteomes" id="UP000197468"/>
    </source>
</evidence>
<organism evidence="1 2">
    <name type="scientific">Roseateles aquatilis</name>
    <dbReference type="NCBI Taxonomy" id="431061"/>
    <lineage>
        <taxon>Bacteria</taxon>
        <taxon>Pseudomonadati</taxon>
        <taxon>Pseudomonadota</taxon>
        <taxon>Betaproteobacteria</taxon>
        <taxon>Burkholderiales</taxon>
        <taxon>Sphaerotilaceae</taxon>
        <taxon>Roseateles</taxon>
    </lineage>
</organism>
<name>A0A246JMZ7_9BURK</name>
<accession>A0A246JMZ7</accession>
<dbReference type="NCBIfam" id="TIGR03696">
    <property type="entry name" value="Rhs_assc_core"/>
    <property type="match status" value="1"/>
</dbReference>
<dbReference type="PANTHER" id="PTHR32305">
    <property type="match status" value="1"/>
</dbReference>
<reference evidence="1 2" key="1">
    <citation type="journal article" date="2008" name="Int. J. Syst. Evol. Microbiol.">
        <title>Description of Roseateles aquatilis sp. nov. and Roseateles terrae sp. nov., in the class Betaproteobacteria, and emended description of the genus Roseateles.</title>
        <authorList>
            <person name="Gomila M."/>
            <person name="Bowien B."/>
            <person name="Falsen E."/>
            <person name="Moore E.R."/>
            <person name="Lalucat J."/>
        </authorList>
    </citation>
    <scope>NUCLEOTIDE SEQUENCE [LARGE SCALE GENOMIC DNA]</scope>
    <source>
        <strain evidence="1 2">CCUG 48205</strain>
    </source>
</reference>
<dbReference type="PRINTS" id="PR00394">
    <property type="entry name" value="RHSPROTEIN"/>
</dbReference>
<dbReference type="InterPro" id="IPR022385">
    <property type="entry name" value="Rhs_assc_core"/>
</dbReference>
<dbReference type="EMBL" id="NIOF01000001">
    <property type="protein sequence ID" value="OWQ93873.1"/>
    <property type="molecule type" value="Genomic_DNA"/>
</dbReference>